<dbReference type="GO" id="GO:0000271">
    <property type="term" value="P:polysaccharide biosynthetic process"/>
    <property type="evidence" value="ECO:0007669"/>
    <property type="project" value="InterPro"/>
</dbReference>
<organism evidence="8 9">
    <name type="scientific">Sharpea azabuensis</name>
    <dbReference type="NCBI Taxonomy" id="322505"/>
    <lineage>
        <taxon>Bacteria</taxon>
        <taxon>Bacillati</taxon>
        <taxon>Bacillota</taxon>
        <taxon>Erysipelotrichia</taxon>
        <taxon>Erysipelotrichales</taxon>
        <taxon>Coprobacillaceae</taxon>
        <taxon>Sharpea</taxon>
    </lineage>
</organism>
<dbReference type="PANTHER" id="PTHR38459">
    <property type="entry name" value="PROPHAGE BACTOPRENOL-LINKED GLUCOSE TRANSLOCASE HOMOLOG"/>
    <property type="match status" value="1"/>
</dbReference>
<evidence type="ECO:0000259" key="7">
    <source>
        <dbReference type="Pfam" id="PF04138"/>
    </source>
</evidence>
<dbReference type="InterPro" id="IPR051401">
    <property type="entry name" value="GtrA_CellWall_Glycosyl"/>
</dbReference>
<evidence type="ECO:0000313" key="9">
    <source>
        <dbReference type="Proteomes" id="UP000183028"/>
    </source>
</evidence>
<keyword evidence="9" id="KW-1185">Reference proteome</keyword>
<evidence type="ECO:0000256" key="2">
    <source>
        <dbReference type="ARBA" id="ARBA00009399"/>
    </source>
</evidence>
<dbReference type="GO" id="GO:0005886">
    <property type="term" value="C:plasma membrane"/>
    <property type="evidence" value="ECO:0007669"/>
    <property type="project" value="TreeGrafter"/>
</dbReference>
<dbReference type="Pfam" id="PF04138">
    <property type="entry name" value="GtrA_DPMS_TM"/>
    <property type="match status" value="1"/>
</dbReference>
<dbReference type="OrthoDB" id="2666802at2"/>
<keyword evidence="3 6" id="KW-0812">Transmembrane</keyword>
<dbReference type="EMBL" id="FNYK01000072">
    <property type="protein sequence ID" value="SEJ19688.1"/>
    <property type="molecule type" value="Genomic_DNA"/>
</dbReference>
<protein>
    <submittedName>
        <fullName evidence="8">Putative flippase GtrA (Transmembrane translocase of bactoprenol-linked glucose)</fullName>
    </submittedName>
</protein>
<comment type="similarity">
    <text evidence="2">Belongs to the GtrA family.</text>
</comment>
<dbReference type="STRING" id="322505.SAMN04487836_1459"/>
<feature type="transmembrane region" description="Helical" evidence="6">
    <location>
        <begin position="106"/>
        <end position="125"/>
    </location>
</feature>
<comment type="subcellular location">
    <subcellularLocation>
        <location evidence="1">Membrane</location>
        <topology evidence="1">Multi-pass membrane protein</topology>
    </subcellularLocation>
</comment>
<dbReference type="Proteomes" id="UP000183028">
    <property type="component" value="Unassembled WGS sequence"/>
</dbReference>
<keyword evidence="5 6" id="KW-0472">Membrane</keyword>
<accession>A0A1H6WS75</accession>
<proteinExistence type="inferred from homology"/>
<dbReference type="AlphaFoldDB" id="A0A1H6WS75"/>
<feature type="domain" description="GtrA/DPMS transmembrane" evidence="7">
    <location>
        <begin position="6"/>
        <end position="125"/>
    </location>
</feature>
<evidence type="ECO:0000256" key="5">
    <source>
        <dbReference type="ARBA" id="ARBA00023136"/>
    </source>
</evidence>
<dbReference type="PANTHER" id="PTHR38459:SF1">
    <property type="entry name" value="PROPHAGE BACTOPRENOL-LINKED GLUCOSE TRANSLOCASE HOMOLOG"/>
    <property type="match status" value="1"/>
</dbReference>
<evidence type="ECO:0000256" key="1">
    <source>
        <dbReference type="ARBA" id="ARBA00004141"/>
    </source>
</evidence>
<feature type="transmembrane region" description="Helical" evidence="6">
    <location>
        <begin position="75"/>
        <end position="94"/>
    </location>
</feature>
<name>A0A1H6WS75_9FIRM</name>
<dbReference type="RefSeq" id="WP_074732717.1">
    <property type="nucleotide sequence ID" value="NZ_CACZLD010000051.1"/>
</dbReference>
<feature type="transmembrane region" description="Helical" evidence="6">
    <location>
        <begin position="31"/>
        <end position="55"/>
    </location>
</feature>
<dbReference type="InterPro" id="IPR007267">
    <property type="entry name" value="GtrA_DPMS_TM"/>
</dbReference>
<reference evidence="9" key="1">
    <citation type="submission" date="2016-10" db="EMBL/GenBank/DDBJ databases">
        <authorList>
            <person name="Varghese N."/>
        </authorList>
    </citation>
    <scope>NUCLEOTIDE SEQUENCE [LARGE SCALE GENOMIC DNA]</scope>
    <source>
        <strain evidence="9">DSM 20406</strain>
    </source>
</reference>
<evidence type="ECO:0000256" key="6">
    <source>
        <dbReference type="SAM" id="Phobius"/>
    </source>
</evidence>
<evidence type="ECO:0000256" key="3">
    <source>
        <dbReference type="ARBA" id="ARBA00022692"/>
    </source>
</evidence>
<feature type="transmembrane region" description="Helical" evidence="6">
    <location>
        <begin position="7"/>
        <end position="25"/>
    </location>
</feature>
<sequence length="130" mass="14909">MNEIVRYVIGGVTSSVGEYLSYLLALKVLKFSPYIGVIIGFVVSTLISFGFNEFIVFKKKPGETRNRWHALMKNFMTYLSTGIFLKEFLMYLFIDKAHFSPTYAPIIILIIIAPLNYLIAKLWAFKTHAN</sequence>
<gene>
    <name evidence="8" type="ORF">SAMN04487834_10729</name>
</gene>
<evidence type="ECO:0000313" key="8">
    <source>
        <dbReference type="EMBL" id="SEJ19688.1"/>
    </source>
</evidence>
<keyword evidence="4 6" id="KW-1133">Transmembrane helix</keyword>
<evidence type="ECO:0000256" key="4">
    <source>
        <dbReference type="ARBA" id="ARBA00022989"/>
    </source>
</evidence>